<evidence type="ECO:0000313" key="3">
    <source>
        <dbReference type="EMBL" id="CAB3726278.1"/>
    </source>
</evidence>
<accession>A0A6J5C3Q9</accession>
<gene>
    <name evidence="3" type="ORF">LMG27174_05396</name>
</gene>
<protein>
    <submittedName>
        <fullName evidence="3">Uncharacterized protein</fullName>
    </submittedName>
</protein>
<dbReference type="AlphaFoldDB" id="A0A6J5C3Q9"/>
<proteinExistence type="predicted"/>
<evidence type="ECO:0000256" key="2">
    <source>
        <dbReference type="SAM" id="Phobius"/>
    </source>
</evidence>
<feature type="transmembrane region" description="Helical" evidence="2">
    <location>
        <begin position="6"/>
        <end position="23"/>
    </location>
</feature>
<keyword evidence="2" id="KW-1133">Transmembrane helix</keyword>
<dbReference type="Proteomes" id="UP000494205">
    <property type="component" value="Unassembled WGS sequence"/>
</dbReference>
<dbReference type="RefSeq" id="WP_158244567.1">
    <property type="nucleotide sequence ID" value="NZ_CADIJZ010000023.1"/>
</dbReference>
<name>A0A6J5C3Q9_9BURK</name>
<keyword evidence="2" id="KW-0812">Transmembrane</keyword>
<feature type="coiled-coil region" evidence="1">
    <location>
        <begin position="20"/>
        <end position="47"/>
    </location>
</feature>
<organism evidence="3 4">
    <name type="scientific">Paraburkholderia rhynchosiae</name>
    <dbReference type="NCBI Taxonomy" id="487049"/>
    <lineage>
        <taxon>Bacteria</taxon>
        <taxon>Pseudomonadati</taxon>
        <taxon>Pseudomonadota</taxon>
        <taxon>Betaproteobacteria</taxon>
        <taxon>Burkholderiales</taxon>
        <taxon>Burkholderiaceae</taxon>
        <taxon>Paraburkholderia</taxon>
    </lineage>
</organism>
<evidence type="ECO:0000313" key="4">
    <source>
        <dbReference type="Proteomes" id="UP000494205"/>
    </source>
</evidence>
<evidence type="ECO:0000256" key="1">
    <source>
        <dbReference type="SAM" id="Coils"/>
    </source>
</evidence>
<sequence length="56" mass="6217">MDAALLWQIGGQIAAALIAYGAVRADLRNMRERLAKIEDRFNQHIEKGLNHGNSQA</sequence>
<dbReference type="EMBL" id="CADIJZ010000023">
    <property type="protein sequence ID" value="CAB3726278.1"/>
    <property type="molecule type" value="Genomic_DNA"/>
</dbReference>
<reference evidence="3 4" key="1">
    <citation type="submission" date="2020-04" db="EMBL/GenBank/DDBJ databases">
        <authorList>
            <person name="De Canck E."/>
        </authorList>
    </citation>
    <scope>NUCLEOTIDE SEQUENCE [LARGE SCALE GENOMIC DNA]</scope>
    <source>
        <strain evidence="3 4">LMG 27174</strain>
    </source>
</reference>
<keyword evidence="2" id="KW-0472">Membrane</keyword>
<keyword evidence="1" id="KW-0175">Coiled coil</keyword>